<name>A0A9J5Y6C8_SOLCO</name>
<evidence type="ECO:0000313" key="1">
    <source>
        <dbReference type="EMBL" id="KAG5595717.1"/>
    </source>
</evidence>
<protein>
    <submittedName>
        <fullName evidence="1">Uncharacterized protein</fullName>
    </submittedName>
</protein>
<keyword evidence="2" id="KW-1185">Reference proteome</keyword>
<reference evidence="1 2" key="1">
    <citation type="submission" date="2020-09" db="EMBL/GenBank/DDBJ databases">
        <title>De no assembly of potato wild relative species, Solanum commersonii.</title>
        <authorList>
            <person name="Cho K."/>
        </authorList>
    </citation>
    <scope>NUCLEOTIDE SEQUENCE [LARGE SCALE GENOMIC DNA]</scope>
    <source>
        <strain evidence="1">LZ3.2</strain>
        <tissue evidence="1">Leaf</tissue>
    </source>
</reference>
<accession>A0A9J5Y6C8</accession>
<evidence type="ECO:0000313" key="2">
    <source>
        <dbReference type="Proteomes" id="UP000824120"/>
    </source>
</evidence>
<gene>
    <name evidence="1" type="ORF">H5410_036949</name>
</gene>
<dbReference type="OrthoDB" id="1642874at2759"/>
<proteinExistence type="predicted"/>
<organism evidence="1 2">
    <name type="scientific">Solanum commersonii</name>
    <name type="common">Commerson's wild potato</name>
    <name type="synonym">Commerson's nightshade</name>
    <dbReference type="NCBI Taxonomy" id="4109"/>
    <lineage>
        <taxon>Eukaryota</taxon>
        <taxon>Viridiplantae</taxon>
        <taxon>Streptophyta</taxon>
        <taxon>Embryophyta</taxon>
        <taxon>Tracheophyta</taxon>
        <taxon>Spermatophyta</taxon>
        <taxon>Magnoliopsida</taxon>
        <taxon>eudicotyledons</taxon>
        <taxon>Gunneridae</taxon>
        <taxon>Pentapetalae</taxon>
        <taxon>asterids</taxon>
        <taxon>lamiids</taxon>
        <taxon>Solanales</taxon>
        <taxon>Solanaceae</taxon>
        <taxon>Solanoideae</taxon>
        <taxon>Solaneae</taxon>
        <taxon>Solanum</taxon>
    </lineage>
</organism>
<dbReference type="EMBL" id="JACXVP010000007">
    <property type="protein sequence ID" value="KAG5595717.1"/>
    <property type="molecule type" value="Genomic_DNA"/>
</dbReference>
<comment type="caution">
    <text evidence="1">The sequence shown here is derived from an EMBL/GenBank/DDBJ whole genome shotgun (WGS) entry which is preliminary data.</text>
</comment>
<sequence length="60" mass="7205">MEESVKILMNTLTESEMIKSRAKDVEAMIMREVEKERFSDNHLMTLIEDLNYHVFRTLEE</sequence>
<dbReference type="Proteomes" id="UP000824120">
    <property type="component" value="Chromosome 7"/>
</dbReference>
<dbReference type="AlphaFoldDB" id="A0A9J5Y6C8"/>